<accession>A0A955RJH5</accession>
<proteinExistence type="predicted"/>
<comment type="caution">
    <text evidence="1">The sequence shown here is derived from an EMBL/GenBank/DDBJ whole genome shotgun (WGS) entry which is preliminary data.</text>
</comment>
<reference evidence="1" key="2">
    <citation type="journal article" date="2021" name="Microbiome">
        <title>Successional dynamics and alternative stable states in a saline activated sludge microbial community over 9 years.</title>
        <authorList>
            <person name="Wang Y."/>
            <person name="Ye J."/>
            <person name="Ju F."/>
            <person name="Liu L."/>
            <person name="Boyd J.A."/>
            <person name="Deng Y."/>
            <person name="Parks D.H."/>
            <person name="Jiang X."/>
            <person name="Yin X."/>
            <person name="Woodcroft B.J."/>
            <person name="Tyson G.W."/>
            <person name="Hugenholtz P."/>
            <person name="Polz M.F."/>
            <person name="Zhang T."/>
        </authorList>
    </citation>
    <scope>NUCLEOTIDE SEQUENCE</scope>
    <source>
        <strain evidence="1">HKST-UBA14</strain>
    </source>
</reference>
<evidence type="ECO:0000313" key="2">
    <source>
        <dbReference type="Proteomes" id="UP000783287"/>
    </source>
</evidence>
<protein>
    <submittedName>
        <fullName evidence="1">Uncharacterized protein</fullName>
    </submittedName>
</protein>
<dbReference type="EMBL" id="JAGQLK010000186">
    <property type="protein sequence ID" value="MCA9383951.1"/>
    <property type="molecule type" value="Genomic_DNA"/>
</dbReference>
<name>A0A955RJH5_9BACT</name>
<sequence length="585" mass="66513">TKLLDIVQTPEVPRNISLEIASIDPTVAERFQAFKKDPVYSAILEVLTAQDESEQPRYGDIFLTGSFVHHFLREDLYRRMTTNSSSGSTIDRSISSDADFLADTSYESERGQEMAARLLQLSEQNPDLQVYVDSQKYINKVVIEEKGRRVAEVVFLADAADKARIVRNRLASAYSEEQGLIDQTNNLTAHLSAQTIVQEAQALEISKVDDEVALTSWRYLPTAAYPRNQLQARGFGLEQNAQENAVSPIRIANELSIYTPDRISKQIEAAQTYDELNELLSMNLYTRLDVFRTLAKDAELPQYFPYGYDWNALDVQDMTDQIIVRAEQLGINLEMLSQQIIAKEADFQKKAMRYWLRTMMHKPVPLIKETVRYNLLTDLLPNDSTHFQELLGWNNRAFQEQASSFNHIRSSDCHLVASGRIGLVIENLIENGTLGSSSDIFAVMIAGLGEYREEMIQTMAEEIAQFWPQGRHHIEGWRINNPQFDSRVNTADIVEKALEISRAINPIYPDNAILYDGMDFGASLDLWREQLLADAGISNESENPELYAQIHILLQKLLLTNSSVINFRVIDKITSQFDQINEEPS</sequence>
<organism evidence="1 2">
    <name type="scientific">Candidatus Dojkabacteria bacterium</name>
    <dbReference type="NCBI Taxonomy" id="2099670"/>
    <lineage>
        <taxon>Bacteria</taxon>
        <taxon>Candidatus Dojkabacteria</taxon>
    </lineage>
</organism>
<reference evidence="1" key="1">
    <citation type="submission" date="2020-04" db="EMBL/GenBank/DDBJ databases">
        <authorList>
            <person name="Zhang T."/>
        </authorList>
    </citation>
    <scope>NUCLEOTIDE SEQUENCE</scope>
    <source>
        <strain evidence="1">HKST-UBA14</strain>
    </source>
</reference>
<feature type="non-terminal residue" evidence="1">
    <location>
        <position position="1"/>
    </location>
</feature>
<evidence type="ECO:0000313" key="1">
    <source>
        <dbReference type="EMBL" id="MCA9383951.1"/>
    </source>
</evidence>
<gene>
    <name evidence="1" type="ORF">KC909_06340</name>
</gene>
<dbReference type="AlphaFoldDB" id="A0A955RJH5"/>
<dbReference type="Proteomes" id="UP000783287">
    <property type="component" value="Unassembled WGS sequence"/>
</dbReference>